<keyword evidence="1" id="KW-0539">Nucleus</keyword>
<reference evidence="3" key="1">
    <citation type="journal article" date="2017" name="Nature">
        <title>The genome of Chenopodium quinoa.</title>
        <authorList>
            <person name="Jarvis D.E."/>
            <person name="Ho Y.S."/>
            <person name="Lightfoot D.J."/>
            <person name="Schmoeckel S.M."/>
            <person name="Li B."/>
            <person name="Borm T.J.A."/>
            <person name="Ohyanagi H."/>
            <person name="Mineta K."/>
            <person name="Michell C.T."/>
            <person name="Saber N."/>
            <person name="Kharbatia N.M."/>
            <person name="Rupper R.R."/>
            <person name="Sharp A.R."/>
            <person name="Dally N."/>
            <person name="Boughton B.A."/>
            <person name="Woo Y.H."/>
            <person name="Gao G."/>
            <person name="Schijlen E.G.W.M."/>
            <person name="Guo X."/>
            <person name="Momin A.A."/>
            <person name="Negrao S."/>
            <person name="Al-Babili S."/>
            <person name="Gehring C."/>
            <person name="Roessner U."/>
            <person name="Jung C."/>
            <person name="Murphy K."/>
            <person name="Arold S.T."/>
            <person name="Gojobori T."/>
            <person name="van der Linden C.G."/>
            <person name="van Loo E.N."/>
            <person name="Jellen E.N."/>
            <person name="Maughan P.J."/>
            <person name="Tester M."/>
        </authorList>
    </citation>
    <scope>NUCLEOTIDE SEQUENCE [LARGE SCALE GENOMIC DNA]</scope>
    <source>
        <strain evidence="3">cv. PI 614886</strain>
    </source>
</reference>
<dbReference type="EnsemblPlants" id="AUR62044151-RA">
    <property type="protein sequence ID" value="AUR62044151-RA:cds"/>
    <property type="gene ID" value="AUR62044151"/>
</dbReference>
<dbReference type="Gene3D" id="3.40.50.10440">
    <property type="entry name" value="Dihydroxyacetone kinase, domain 1"/>
    <property type="match status" value="1"/>
</dbReference>
<dbReference type="InterPro" id="IPR044830">
    <property type="entry name" value="HD-Zip_III"/>
</dbReference>
<protein>
    <recommendedName>
        <fullName evidence="2">MEKHLA domain-containing protein</fullName>
    </recommendedName>
</protein>
<feature type="domain" description="MEKHLA" evidence="2">
    <location>
        <begin position="197"/>
        <end position="275"/>
    </location>
</feature>
<organism evidence="3 4">
    <name type="scientific">Chenopodium quinoa</name>
    <name type="common">Quinoa</name>
    <dbReference type="NCBI Taxonomy" id="63459"/>
    <lineage>
        <taxon>Eukaryota</taxon>
        <taxon>Viridiplantae</taxon>
        <taxon>Streptophyta</taxon>
        <taxon>Embryophyta</taxon>
        <taxon>Tracheophyta</taxon>
        <taxon>Spermatophyta</taxon>
        <taxon>Magnoliopsida</taxon>
        <taxon>eudicotyledons</taxon>
        <taxon>Gunneridae</taxon>
        <taxon>Pentapetalae</taxon>
        <taxon>Caryophyllales</taxon>
        <taxon>Chenopodiaceae</taxon>
        <taxon>Chenopodioideae</taxon>
        <taxon>Atripliceae</taxon>
        <taxon>Chenopodium</taxon>
    </lineage>
</organism>
<dbReference type="Gramene" id="AUR62044151-RA">
    <property type="protein sequence ID" value="AUR62044151-RA:cds"/>
    <property type="gene ID" value="AUR62044151"/>
</dbReference>
<evidence type="ECO:0000313" key="3">
    <source>
        <dbReference type="EnsemblPlants" id="AUR62044151-RA:cds"/>
    </source>
</evidence>
<sequence length="302" mass="32935">FMEVVPLDNLGHYREDMFMPGDIFMLQLCSGVDENVVGACAELVFAPIDASFSDDAPLLPSGFRIIPMTLPSPKCILDLTSALEVGAAGNKSLTDNSGSGSGKSVMTIAFQFAFKIHLQESVATMARQYVWSIISSVQKVASALSPSRFGSLNGSPLSPGTPEAQTLARVELLKPGNEGGESILKSLWSHFVLPFEGLDMLQTTLVTLQDITLEKIFDEQGRKTLFTELPQIMQQGFICLQGGNCISSMGRPISYERAVAWKKYTGDCLNFGLAAEQAKSEGYKVEIEHLQGKRKWDKPREG</sequence>
<proteinExistence type="predicted"/>
<dbReference type="AlphaFoldDB" id="A0A803NDF4"/>
<name>A0A803NDF4_CHEQI</name>
<dbReference type="GO" id="GO:0003700">
    <property type="term" value="F:DNA-binding transcription factor activity"/>
    <property type="evidence" value="ECO:0007669"/>
    <property type="project" value="InterPro"/>
</dbReference>
<dbReference type="Pfam" id="PF08670">
    <property type="entry name" value="MEKHLA"/>
    <property type="match status" value="1"/>
</dbReference>
<evidence type="ECO:0000259" key="2">
    <source>
        <dbReference type="Pfam" id="PF08670"/>
    </source>
</evidence>
<dbReference type="PANTHER" id="PTHR45950">
    <property type="entry name" value="HOMEOBOX-LEUCINE ZIPPER PROTEIN ATHB-14"/>
    <property type="match status" value="1"/>
</dbReference>
<dbReference type="Proteomes" id="UP000596660">
    <property type="component" value="Unplaced"/>
</dbReference>
<dbReference type="InterPro" id="IPR013978">
    <property type="entry name" value="MEKHLA"/>
</dbReference>
<accession>A0A803NDF4</accession>
<evidence type="ECO:0000256" key="1">
    <source>
        <dbReference type="ARBA" id="ARBA00023242"/>
    </source>
</evidence>
<dbReference type="SUPFAM" id="SSF82549">
    <property type="entry name" value="DAK1/DegV-like"/>
    <property type="match status" value="1"/>
</dbReference>
<evidence type="ECO:0000313" key="4">
    <source>
        <dbReference type="Proteomes" id="UP000596660"/>
    </source>
</evidence>
<keyword evidence="4" id="KW-1185">Reference proteome</keyword>
<dbReference type="PANTHER" id="PTHR45950:SF6">
    <property type="entry name" value="HOMEOBOX-LEUCINE ZIPPER PROTEIN ATHB-8"/>
    <property type="match status" value="1"/>
</dbReference>
<reference evidence="3" key="2">
    <citation type="submission" date="2021-03" db="UniProtKB">
        <authorList>
            <consortium name="EnsemblPlants"/>
        </authorList>
    </citation>
    <scope>IDENTIFICATION</scope>
</reference>